<dbReference type="AlphaFoldDB" id="A0AAD7F552"/>
<evidence type="ECO:0000256" key="1">
    <source>
        <dbReference type="SAM" id="MobiDB-lite"/>
    </source>
</evidence>
<evidence type="ECO:0000313" key="2">
    <source>
        <dbReference type="EMBL" id="KAJ7366305.1"/>
    </source>
</evidence>
<gene>
    <name evidence="2" type="ORF">DFH08DRAFT_1003062</name>
</gene>
<feature type="region of interest" description="Disordered" evidence="1">
    <location>
        <begin position="289"/>
        <end position="308"/>
    </location>
</feature>
<accession>A0AAD7F552</accession>
<protein>
    <submittedName>
        <fullName evidence="2">Uncharacterized protein</fullName>
    </submittedName>
</protein>
<organism evidence="2 3">
    <name type="scientific">Mycena albidolilacea</name>
    <dbReference type="NCBI Taxonomy" id="1033008"/>
    <lineage>
        <taxon>Eukaryota</taxon>
        <taxon>Fungi</taxon>
        <taxon>Dikarya</taxon>
        <taxon>Basidiomycota</taxon>
        <taxon>Agaricomycotina</taxon>
        <taxon>Agaricomycetes</taxon>
        <taxon>Agaricomycetidae</taxon>
        <taxon>Agaricales</taxon>
        <taxon>Marasmiineae</taxon>
        <taxon>Mycenaceae</taxon>
        <taxon>Mycena</taxon>
    </lineage>
</organism>
<sequence>MTSTTDVEEIKKSARCVHPASEISVCIAPARLLPVPNTYFEKRSQPRPLPGTQTENCNIRAPHTEFPAYWVSSQGYIGVSPVQVRARQARAPHPAPSRVPTPEPTLNPCIDILRQPIASTRRVGASACQREILAAHGQPTAGFYLISAPRRESPVTVHYTTPTPLGASGMLGRRAARFWLPYKSFFRVSILDILLVLFFEFPFPKHSFSFRRARERVRLMGLRHCHRSQNTKAYLPPSKLAASILRSQTTTARRTLPMMRCTCAVVVSSTTFHIHTLVSCLSHGHISTPHTTPHPTSLTHLGLQDNDY</sequence>
<evidence type="ECO:0000313" key="3">
    <source>
        <dbReference type="Proteomes" id="UP001218218"/>
    </source>
</evidence>
<reference evidence="2" key="1">
    <citation type="submission" date="2023-03" db="EMBL/GenBank/DDBJ databases">
        <title>Massive genome expansion in bonnet fungi (Mycena s.s.) driven by repeated elements and novel gene families across ecological guilds.</title>
        <authorList>
            <consortium name="Lawrence Berkeley National Laboratory"/>
            <person name="Harder C.B."/>
            <person name="Miyauchi S."/>
            <person name="Viragh M."/>
            <person name="Kuo A."/>
            <person name="Thoen E."/>
            <person name="Andreopoulos B."/>
            <person name="Lu D."/>
            <person name="Skrede I."/>
            <person name="Drula E."/>
            <person name="Henrissat B."/>
            <person name="Morin E."/>
            <person name="Kohler A."/>
            <person name="Barry K."/>
            <person name="LaButti K."/>
            <person name="Morin E."/>
            <person name="Salamov A."/>
            <person name="Lipzen A."/>
            <person name="Mereny Z."/>
            <person name="Hegedus B."/>
            <person name="Baldrian P."/>
            <person name="Stursova M."/>
            <person name="Weitz H."/>
            <person name="Taylor A."/>
            <person name="Grigoriev I.V."/>
            <person name="Nagy L.G."/>
            <person name="Martin F."/>
            <person name="Kauserud H."/>
        </authorList>
    </citation>
    <scope>NUCLEOTIDE SEQUENCE</scope>
    <source>
        <strain evidence="2">CBHHK002</strain>
    </source>
</reference>
<dbReference type="EMBL" id="JARIHO010000002">
    <property type="protein sequence ID" value="KAJ7366305.1"/>
    <property type="molecule type" value="Genomic_DNA"/>
</dbReference>
<name>A0AAD7F552_9AGAR</name>
<comment type="caution">
    <text evidence="2">The sequence shown here is derived from an EMBL/GenBank/DDBJ whole genome shotgun (WGS) entry which is preliminary data.</text>
</comment>
<proteinExistence type="predicted"/>
<dbReference type="Proteomes" id="UP001218218">
    <property type="component" value="Unassembled WGS sequence"/>
</dbReference>
<keyword evidence="3" id="KW-1185">Reference proteome</keyword>